<protein>
    <submittedName>
        <fullName evidence="1">Uncharacterized protein</fullName>
    </submittedName>
</protein>
<gene>
    <name evidence="1" type="ORF">B0O44_104530</name>
</gene>
<sequence>MTLNIPEYSDDQGFKFDWEPGFEIESSIENGVIKITANKAGLISLAKHLLNLSQDQIPAGYHLHFDETNALEDGSSEFILEKK</sequence>
<proteinExistence type="predicted"/>
<dbReference type="InterPro" id="IPR029083">
    <property type="entry name" value="Imm32"/>
</dbReference>
<name>A0A318US12_9SPHI</name>
<reference evidence="1 2" key="1">
    <citation type="submission" date="2018-06" db="EMBL/GenBank/DDBJ databases">
        <title>Genomic Encyclopedia of Archaeal and Bacterial Type Strains, Phase II (KMG-II): from individual species to whole genera.</title>
        <authorList>
            <person name="Goeker M."/>
        </authorList>
    </citation>
    <scope>NUCLEOTIDE SEQUENCE [LARGE SCALE GENOMIC DNA]</scope>
    <source>
        <strain evidence="1 2">DSM 27372</strain>
    </source>
</reference>
<dbReference type="Pfam" id="PF15566">
    <property type="entry name" value="Imm32"/>
    <property type="match status" value="1"/>
</dbReference>
<comment type="caution">
    <text evidence="1">The sequence shown here is derived from an EMBL/GenBank/DDBJ whole genome shotgun (WGS) entry which is preliminary data.</text>
</comment>
<evidence type="ECO:0000313" key="1">
    <source>
        <dbReference type="EMBL" id="PYF74359.1"/>
    </source>
</evidence>
<dbReference type="AlphaFoldDB" id="A0A318US12"/>
<organism evidence="1 2">
    <name type="scientific">Pedobacter nutrimenti</name>
    <dbReference type="NCBI Taxonomy" id="1241337"/>
    <lineage>
        <taxon>Bacteria</taxon>
        <taxon>Pseudomonadati</taxon>
        <taxon>Bacteroidota</taxon>
        <taxon>Sphingobacteriia</taxon>
        <taxon>Sphingobacteriales</taxon>
        <taxon>Sphingobacteriaceae</taxon>
        <taxon>Pedobacter</taxon>
    </lineage>
</organism>
<dbReference type="EMBL" id="QKLU01000004">
    <property type="protein sequence ID" value="PYF74359.1"/>
    <property type="molecule type" value="Genomic_DNA"/>
</dbReference>
<accession>A0A318US12</accession>
<dbReference type="Proteomes" id="UP000248198">
    <property type="component" value="Unassembled WGS sequence"/>
</dbReference>
<keyword evidence="2" id="KW-1185">Reference proteome</keyword>
<evidence type="ECO:0000313" key="2">
    <source>
        <dbReference type="Proteomes" id="UP000248198"/>
    </source>
</evidence>